<proteinExistence type="predicted"/>
<gene>
    <name evidence="1" type="ORF">AAF712_012127</name>
</gene>
<sequence length="320" mass="36202">MIHLGPDSQPSAPTDILEQILLAIPSLFDHPHSSLKLIKCISPNLQPLISQIWVILLENEHRLTDSWSLLLLNFAVCDRPDSASDLPLRRPRLNSDSPRPYAIDARLGRTLLGHLNARIQHLNRLDGSAMVEFKTFVMLLVMAGRCFQAVNPLHLEDNRNSTITSLIRILNILLCKKKSLQSQQNDFDVSFQAYGIVTSILIAFDEILFDCAMIQHALDVGLLKVLYYGKDRYSEMDRNHGDVVPMTFTEAAAKVVERISVFLVHSSVMRSFIRSTLGFSNHESSIAQHEPGTFEDAWTNMFRKGEELMKIRRLQVEGAV</sequence>
<keyword evidence="2" id="KW-1185">Reference proteome</keyword>
<comment type="caution">
    <text evidence="1">The sequence shown here is derived from an EMBL/GenBank/DDBJ whole genome shotgun (WGS) entry which is preliminary data.</text>
</comment>
<accession>A0ABR2ZJC2</accession>
<dbReference type="EMBL" id="JBBXMP010000149">
    <property type="protein sequence ID" value="KAL0061064.1"/>
    <property type="molecule type" value="Genomic_DNA"/>
</dbReference>
<evidence type="ECO:0000313" key="2">
    <source>
        <dbReference type="Proteomes" id="UP001437256"/>
    </source>
</evidence>
<protein>
    <submittedName>
        <fullName evidence="1">Uncharacterized protein</fullName>
    </submittedName>
</protein>
<name>A0ABR2ZJC2_9AGAR</name>
<organism evidence="1 2">
    <name type="scientific">Marasmius tenuissimus</name>
    <dbReference type="NCBI Taxonomy" id="585030"/>
    <lineage>
        <taxon>Eukaryota</taxon>
        <taxon>Fungi</taxon>
        <taxon>Dikarya</taxon>
        <taxon>Basidiomycota</taxon>
        <taxon>Agaricomycotina</taxon>
        <taxon>Agaricomycetes</taxon>
        <taxon>Agaricomycetidae</taxon>
        <taxon>Agaricales</taxon>
        <taxon>Marasmiineae</taxon>
        <taxon>Marasmiaceae</taxon>
        <taxon>Marasmius</taxon>
    </lineage>
</organism>
<dbReference type="Proteomes" id="UP001437256">
    <property type="component" value="Unassembled WGS sequence"/>
</dbReference>
<reference evidence="1 2" key="1">
    <citation type="submission" date="2024-05" db="EMBL/GenBank/DDBJ databases">
        <title>A draft genome resource for the thread blight pathogen Marasmius tenuissimus strain MS-2.</title>
        <authorList>
            <person name="Yulfo-Soto G.E."/>
            <person name="Baruah I.K."/>
            <person name="Amoako-Attah I."/>
            <person name="Bukari Y."/>
            <person name="Meinhardt L.W."/>
            <person name="Bailey B.A."/>
            <person name="Cohen S.P."/>
        </authorList>
    </citation>
    <scope>NUCLEOTIDE SEQUENCE [LARGE SCALE GENOMIC DNA]</scope>
    <source>
        <strain evidence="1 2">MS-2</strain>
    </source>
</reference>
<evidence type="ECO:0000313" key="1">
    <source>
        <dbReference type="EMBL" id="KAL0061064.1"/>
    </source>
</evidence>